<dbReference type="GO" id="GO:0005975">
    <property type="term" value="P:carbohydrate metabolic process"/>
    <property type="evidence" value="ECO:0007669"/>
    <property type="project" value="InterPro"/>
</dbReference>
<protein>
    <recommendedName>
        <fullName evidence="10">Glycoside hydrolase family 43 protein</fullName>
    </recommendedName>
</protein>
<dbReference type="PANTHER" id="PTHR42812:SF5">
    <property type="entry name" value="ENDO-ARABINASE"/>
    <property type="match status" value="1"/>
</dbReference>
<evidence type="ECO:0000256" key="6">
    <source>
        <dbReference type="RuleBase" id="RU361187"/>
    </source>
</evidence>
<dbReference type="Gene3D" id="2.115.10.20">
    <property type="entry name" value="Glycosyl hydrolase domain, family 43"/>
    <property type="match status" value="1"/>
</dbReference>
<evidence type="ECO:0000256" key="7">
    <source>
        <dbReference type="SAM" id="SignalP"/>
    </source>
</evidence>
<keyword evidence="3 6" id="KW-0326">Glycosidase</keyword>
<evidence type="ECO:0008006" key="10">
    <source>
        <dbReference type="Google" id="ProtNLM"/>
    </source>
</evidence>
<evidence type="ECO:0000256" key="1">
    <source>
        <dbReference type="ARBA" id="ARBA00009865"/>
    </source>
</evidence>
<dbReference type="SUPFAM" id="SSF75005">
    <property type="entry name" value="Arabinanase/levansucrase/invertase"/>
    <property type="match status" value="1"/>
</dbReference>
<dbReference type="InterPro" id="IPR051795">
    <property type="entry name" value="Glycosyl_Hydrlase_43"/>
</dbReference>
<keyword evidence="2 6" id="KW-0378">Hydrolase</keyword>
<gene>
    <name evidence="8" type="ORF">HK100_010602</name>
</gene>
<dbReference type="PANTHER" id="PTHR42812">
    <property type="entry name" value="BETA-XYLOSIDASE"/>
    <property type="match status" value="1"/>
</dbReference>
<comment type="caution">
    <text evidence="8">The sequence shown here is derived from an EMBL/GenBank/DDBJ whole genome shotgun (WGS) entry which is preliminary data.</text>
</comment>
<evidence type="ECO:0000313" key="8">
    <source>
        <dbReference type="EMBL" id="KAJ3125784.1"/>
    </source>
</evidence>
<dbReference type="Proteomes" id="UP001211907">
    <property type="component" value="Unassembled WGS sequence"/>
</dbReference>
<evidence type="ECO:0000313" key="9">
    <source>
        <dbReference type="Proteomes" id="UP001211907"/>
    </source>
</evidence>
<evidence type="ECO:0000256" key="5">
    <source>
        <dbReference type="PIRSR" id="PIRSR606710-2"/>
    </source>
</evidence>
<dbReference type="InterPro" id="IPR023296">
    <property type="entry name" value="Glyco_hydro_beta-prop_sf"/>
</dbReference>
<dbReference type="Gene3D" id="3.50.4.10">
    <property type="entry name" value="Hepatocyte Growth Factor"/>
    <property type="match status" value="1"/>
</dbReference>
<dbReference type="EMBL" id="JADGJH010000591">
    <property type="protein sequence ID" value="KAJ3125784.1"/>
    <property type="molecule type" value="Genomic_DNA"/>
</dbReference>
<feature type="signal peptide" evidence="7">
    <location>
        <begin position="1"/>
        <end position="16"/>
    </location>
</feature>
<keyword evidence="9" id="KW-1185">Reference proteome</keyword>
<feature type="active site" description="Proton donor" evidence="4">
    <location>
        <position position="290"/>
    </location>
</feature>
<dbReference type="AlphaFoldDB" id="A0AAD5XEM4"/>
<dbReference type="Pfam" id="PF04616">
    <property type="entry name" value="Glyco_hydro_43"/>
    <property type="match status" value="1"/>
</dbReference>
<evidence type="ECO:0000256" key="2">
    <source>
        <dbReference type="ARBA" id="ARBA00022801"/>
    </source>
</evidence>
<reference evidence="8" key="1">
    <citation type="submission" date="2020-05" db="EMBL/GenBank/DDBJ databases">
        <title>Phylogenomic resolution of chytrid fungi.</title>
        <authorList>
            <person name="Stajich J.E."/>
            <person name="Amses K."/>
            <person name="Simmons R."/>
            <person name="Seto K."/>
            <person name="Myers J."/>
            <person name="Bonds A."/>
            <person name="Quandt C.A."/>
            <person name="Barry K."/>
            <person name="Liu P."/>
            <person name="Grigoriev I."/>
            <person name="Longcore J.E."/>
            <person name="James T.Y."/>
        </authorList>
    </citation>
    <scope>NUCLEOTIDE SEQUENCE</scope>
    <source>
        <strain evidence="8">JEL0513</strain>
    </source>
</reference>
<evidence type="ECO:0000256" key="3">
    <source>
        <dbReference type="ARBA" id="ARBA00023295"/>
    </source>
</evidence>
<dbReference type="GO" id="GO:0004553">
    <property type="term" value="F:hydrolase activity, hydrolyzing O-glycosyl compounds"/>
    <property type="evidence" value="ECO:0007669"/>
    <property type="project" value="InterPro"/>
</dbReference>
<name>A0AAD5XEM4_9FUNG</name>
<sequence length="418" mass="44113">MKLTLVTLLAASAVQAISWQQGNNGAVLWSNDCDWSGGDIAAIATTGEDCATQCLATVGCVKFSWRSGTCWVKNYSAGSAFVSSGEMCGFTFGAYNQAIAQDFADPSIMLDSGGTWYAVATSGNGKTVQQASSQDFYHWTIINDALPAVGAWVDPTNTGIWAPEVRQLGQGSYVMYYTGKLPGQNSHCIGTATASTPAGPYNPAPNPLICNVAQGGVIDPSGFEDVTGARYILYKIDGNNVGNGGVCGNTVAPIHSTPIMLQAVGNDGVTLIGNPIQLIDRGAADGPLIEAPSLVYWDGWYYLFFSSNCYSTPQYDISYAVATSVTGPYTKVGAPNAPLLITGDYNLSSPGGATAINVLSMFAYKKYNLSFLSKVDDEYVNFVFHANLNGQNINNGRAMYATANICLNNGVVTLNCAM</sequence>
<feature type="chain" id="PRO_5042176622" description="Glycoside hydrolase family 43 protein" evidence="7">
    <location>
        <begin position="17"/>
        <end position="418"/>
    </location>
</feature>
<accession>A0AAD5XEM4</accession>
<evidence type="ECO:0000256" key="4">
    <source>
        <dbReference type="PIRSR" id="PIRSR606710-1"/>
    </source>
</evidence>
<feature type="site" description="Important for catalytic activity, responsible for pKa modulation of the active site Glu and correct orientation of both the proton donor and substrate" evidence="5">
    <location>
        <position position="219"/>
    </location>
</feature>
<dbReference type="InterPro" id="IPR006710">
    <property type="entry name" value="Glyco_hydro_43"/>
</dbReference>
<dbReference type="CDD" id="cd08999">
    <property type="entry name" value="GH43_ABN-like"/>
    <property type="match status" value="1"/>
</dbReference>
<organism evidence="8 9">
    <name type="scientific">Physocladia obscura</name>
    <dbReference type="NCBI Taxonomy" id="109957"/>
    <lineage>
        <taxon>Eukaryota</taxon>
        <taxon>Fungi</taxon>
        <taxon>Fungi incertae sedis</taxon>
        <taxon>Chytridiomycota</taxon>
        <taxon>Chytridiomycota incertae sedis</taxon>
        <taxon>Chytridiomycetes</taxon>
        <taxon>Chytridiales</taxon>
        <taxon>Chytriomycetaceae</taxon>
        <taxon>Physocladia</taxon>
    </lineage>
</organism>
<keyword evidence="7" id="KW-0732">Signal</keyword>
<comment type="similarity">
    <text evidence="1 6">Belongs to the glycosyl hydrolase 43 family.</text>
</comment>
<feature type="active site" description="Proton acceptor" evidence="4">
    <location>
        <position position="105"/>
    </location>
</feature>
<proteinExistence type="inferred from homology"/>